<reference evidence="11" key="1">
    <citation type="journal article" date="2006" name="PLoS Biol.">
        <title>Macronuclear genome sequence of the ciliate Tetrahymena thermophila, a model eukaryote.</title>
        <authorList>
            <person name="Eisen J.A."/>
            <person name="Coyne R.S."/>
            <person name="Wu M."/>
            <person name="Wu D."/>
            <person name="Thiagarajan M."/>
            <person name="Wortman J.R."/>
            <person name="Badger J.H."/>
            <person name="Ren Q."/>
            <person name="Amedeo P."/>
            <person name="Jones K.M."/>
            <person name="Tallon L.J."/>
            <person name="Delcher A.L."/>
            <person name="Salzberg S.L."/>
            <person name="Silva J.C."/>
            <person name="Haas B.J."/>
            <person name="Majoros W.H."/>
            <person name="Farzad M."/>
            <person name="Carlton J.M."/>
            <person name="Smith R.K. Jr."/>
            <person name="Garg J."/>
            <person name="Pearlman R.E."/>
            <person name="Karrer K.M."/>
            <person name="Sun L."/>
            <person name="Manning G."/>
            <person name="Elde N.C."/>
            <person name="Turkewitz A.P."/>
            <person name="Asai D.J."/>
            <person name="Wilkes D.E."/>
            <person name="Wang Y."/>
            <person name="Cai H."/>
            <person name="Collins K."/>
            <person name="Stewart B.A."/>
            <person name="Lee S.R."/>
            <person name="Wilamowska K."/>
            <person name="Weinberg Z."/>
            <person name="Ruzzo W.L."/>
            <person name="Wloga D."/>
            <person name="Gaertig J."/>
            <person name="Frankel J."/>
            <person name="Tsao C.-C."/>
            <person name="Gorovsky M.A."/>
            <person name="Keeling P.J."/>
            <person name="Waller R.F."/>
            <person name="Patron N.J."/>
            <person name="Cherry J.M."/>
            <person name="Stover N.A."/>
            <person name="Krieger C.J."/>
            <person name="del Toro C."/>
            <person name="Ryder H.F."/>
            <person name="Williamson S.C."/>
            <person name="Barbeau R.A."/>
            <person name="Hamilton E.P."/>
            <person name="Orias E."/>
        </authorList>
    </citation>
    <scope>NUCLEOTIDE SEQUENCE [LARGE SCALE GENOMIC DNA]</scope>
    <source>
        <strain evidence="11">SB210</strain>
    </source>
</reference>
<evidence type="ECO:0000256" key="4">
    <source>
        <dbReference type="ARBA" id="ARBA00022692"/>
    </source>
</evidence>
<dbReference type="GO" id="GO:0015031">
    <property type="term" value="P:protein transport"/>
    <property type="evidence" value="ECO:0007669"/>
    <property type="project" value="UniProtKB-KW"/>
</dbReference>
<evidence type="ECO:0000313" key="11">
    <source>
        <dbReference type="Proteomes" id="UP000009168"/>
    </source>
</evidence>
<evidence type="ECO:0000256" key="6">
    <source>
        <dbReference type="ARBA" id="ARBA00022989"/>
    </source>
</evidence>
<dbReference type="STRING" id="312017.I7MCV8"/>
<dbReference type="GO" id="GO:0005484">
    <property type="term" value="F:SNAP receptor activity"/>
    <property type="evidence" value="ECO:0007669"/>
    <property type="project" value="TreeGrafter"/>
</dbReference>
<evidence type="ECO:0000256" key="8">
    <source>
        <dbReference type="ARBA" id="ARBA00023136"/>
    </source>
</evidence>
<keyword evidence="6 9" id="KW-1133">Transmembrane helix</keyword>
<protein>
    <submittedName>
        <fullName evidence="10">SNAP receptor complex protein, putative</fullName>
    </submittedName>
</protein>
<evidence type="ECO:0000256" key="7">
    <source>
        <dbReference type="ARBA" id="ARBA00023034"/>
    </source>
</evidence>
<dbReference type="PANTHER" id="PTHR21094:SF2">
    <property type="entry name" value="GOLGI SNAP RECEPTOR COMPLEX MEMBER 1"/>
    <property type="match status" value="1"/>
</dbReference>
<dbReference type="AlphaFoldDB" id="I7MCV8"/>
<dbReference type="OrthoDB" id="422156at2759"/>
<keyword evidence="7" id="KW-0333">Golgi apparatus</keyword>
<accession>I7MCV8</accession>
<gene>
    <name evidence="10" type="ORF">TTHERM_00529670</name>
</gene>
<dbReference type="EMBL" id="GG662522">
    <property type="protein sequence ID" value="EAR85015.3"/>
    <property type="molecule type" value="Genomic_DNA"/>
</dbReference>
<keyword evidence="11" id="KW-1185">Reference proteome</keyword>
<evidence type="ECO:0000256" key="9">
    <source>
        <dbReference type="SAM" id="Phobius"/>
    </source>
</evidence>
<feature type="transmembrane region" description="Helical" evidence="9">
    <location>
        <begin position="237"/>
        <end position="256"/>
    </location>
</feature>
<dbReference type="InParanoid" id="I7MCV8"/>
<dbReference type="GO" id="GO:0000139">
    <property type="term" value="C:Golgi membrane"/>
    <property type="evidence" value="ECO:0007669"/>
    <property type="project" value="UniProtKB-SubCell"/>
</dbReference>
<keyword evidence="3" id="KW-0813">Transport</keyword>
<organism evidence="10 11">
    <name type="scientific">Tetrahymena thermophila (strain SB210)</name>
    <dbReference type="NCBI Taxonomy" id="312017"/>
    <lineage>
        <taxon>Eukaryota</taxon>
        <taxon>Sar</taxon>
        <taxon>Alveolata</taxon>
        <taxon>Ciliophora</taxon>
        <taxon>Intramacronucleata</taxon>
        <taxon>Oligohymenophorea</taxon>
        <taxon>Hymenostomatida</taxon>
        <taxon>Tetrahymenina</taxon>
        <taxon>Tetrahymenidae</taxon>
        <taxon>Tetrahymena</taxon>
    </lineage>
</organism>
<comment type="subcellular location">
    <subcellularLocation>
        <location evidence="1">Golgi apparatus membrane</location>
        <topology evidence="1">Single-pass type IV membrane protein</topology>
    </subcellularLocation>
</comment>
<dbReference type="PANTHER" id="PTHR21094">
    <property type="entry name" value="GOS-28 SNARE- RELATED"/>
    <property type="match status" value="1"/>
</dbReference>
<dbReference type="InterPro" id="IPR023601">
    <property type="entry name" value="Golgi_SNAP_su1"/>
</dbReference>
<proteinExistence type="inferred from homology"/>
<dbReference type="GeneID" id="7837828"/>
<evidence type="ECO:0000256" key="3">
    <source>
        <dbReference type="ARBA" id="ARBA00022448"/>
    </source>
</evidence>
<dbReference type="GO" id="GO:0031201">
    <property type="term" value="C:SNARE complex"/>
    <property type="evidence" value="ECO:0007669"/>
    <property type="project" value="TreeGrafter"/>
</dbReference>
<dbReference type="GO" id="GO:0006888">
    <property type="term" value="P:endoplasmic reticulum to Golgi vesicle-mediated transport"/>
    <property type="evidence" value="ECO:0007669"/>
    <property type="project" value="InterPro"/>
</dbReference>
<keyword evidence="10" id="KW-0675">Receptor</keyword>
<dbReference type="GO" id="GO:0006906">
    <property type="term" value="P:vesicle fusion"/>
    <property type="evidence" value="ECO:0007669"/>
    <property type="project" value="TreeGrafter"/>
</dbReference>
<comment type="similarity">
    <text evidence="2">Belongs to the GOSR1 family.</text>
</comment>
<keyword evidence="5" id="KW-0653">Protein transport</keyword>
<name>I7MCV8_TETTS</name>
<sequence>MMQSSYEEKKSQTTTSFDWEHVKKEYRRLNTNIESLISSVQNYLLTTSKQFSDIQSSKNSISHSESSFDIPKNVVNCFNQIKSDIDELEVLLKKCLAFKQLQPSQMSIIKRYKEILDDQKKEFRRIQNGIQQNSDKMKLFAQVQLKKDKDLETYDEEEKLQQDGDDLEQHKQNAVSLNKGLSTSNSIIQIAQQVRSSLNFQTNLLSRANQQVENMNKQIPGMGDLVNAIKRAKHRRVLIYYAVIIFCMIIITYQVISSRK</sequence>
<dbReference type="GO" id="GO:0005801">
    <property type="term" value="C:cis-Golgi network"/>
    <property type="evidence" value="ECO:0007669"/>
    <property type="project" value="InterPro"/>
</dbReference>
<evidence type="ECO:0000256" key="1">
    <source>
        <dbReference type="ARBA" id="ARBA00004409"/>
    </source>
</evidence>
<keyword evidence="8 9" id="KW-0472">Membrane</keyword>
<dbReference type="RefSeq" id="XP_001032678.3">
    <property type="nucleotide sequence ID" value="XM_001032678.3"/>
</dbReference>
<keyword evidence="4 9" id="KW-0812">Transmembrane</keyword>
<evidence type="ECO:0000256" key="2">
    <source>
        <dbReference type="ARBA" id="ARBA00008473"/>
    </source>
</evidence>
<dbReference type="GO" id="GO:0005797">
    <property type="term" value="C:Golgi medial cisterna"/>
    <property type="evidence" value="ECO:0007669"/>
    <property type="project" value="TreeGrafter"/>
</dbReference>
<evidence type="ECO:0000256" key="5">
    <source>
        <dbReference type="ARBA" id="ARBA00022927"/>
    </source>
</evidence>
<dbReference type="GO" id="GO:0048219">
    <property type="term" value="P:inter-Golgi cisterna vesicle-mediated transport"/>
    <property type="evidence" value="ECO:0007669"/>
    <property type="project" value="TreeGrafter"/>
</dbReference>
<dbReference type="Proteomes" id="UP000009168">
    <property type="component" value="Unassembled WGS sequence"/>
</dbReference>
<dbReference type="KEGG" id="tet:TTHERM_00529670"/>
<evidence type="ECO:0000313" key="10">
    <source>
        <dbReference type="EMBL" id="EAR85015.3"/>
    </source>
</evidence>